<protein>
    <submittedName>
        <fullName evidence="1">Uncharacterized protein</fullName>
    </submittedName>
</protein>
<reference evidence="1 2" key="1">
    <citation type="submission" date="2019-04" db="EMBL/GenBank/DDBJ databases">
        <title>Annotation for the trematode Fasciola gigantica.</title>
        <authorList>
            <person name="Choi Y.-J."/>
        </authorList>
    </citation>
    <scope>NUCLEOTIDE SEQUENCE [LARGE SCALE GENOMIC DNA]</scope>
    <source>
        <strain evidence="1">Uganda_cow_1</strain>
    </source>
</reference>
<dbReference type="OrthoDB" id="6278837at2759"/>
<sequence length="35" mass="3866">MTNFSSFEEFSKAAEVLYLVDPMKVISVSILPSSV</sequence>
<dbReference type="AlphaFoldDB" id="A0A504YYP8"/>
<evidence type="ECO:0000313" key="1">
    <source>
        <dbReference type="EMBL" id="TPP65171.1"/>
    </source>
</evidence>
<dbReference type="EMBL" id="SUNJ01003541">
    <property type="protein sequence ID" value="TPP65171.1"/>
    <property type="molecule type" value="Genomic_DNA"/>
</dbReference>
<dbReference type="Proteomes" id="UP000316759">
    <property type="component" value="Unassembled WGS sequence"/>
</dbReference>
<accession>A0A504YYP8</accession>
<keyword evidence="2" id="KW-1185">Reference proteome</keyword>
<comment type="caution">
    <text evidence="1">The sequence shown here is derived from an EMBL/GenBank/DDBJ whole genome shotgun (WGS) entry which is preliminary data.</text>
</comment>
<name>A0A504YYP8_FASGI</name>
<organism evidence="1 2">
    <name type="scientific">Fasciola gigantica</name>
    <name type="common">Giant liver fluke</name>
    <dbReference type="NCBI Taxonomy" id="46835"/>
    <lineage>
        <taxon>Eukaryota</taxon>
        <taxon>Metazoa</taxon>
        <taxon>Spiralia</taxon>
        <taxon>Lophotrochozoa</taxon>
        <taxon>Platyhelminthes</taxon>
        <taxon>Trematoda</taxon>
        <taxon>Digenea</taxon>
        <taxon>Plagiorchiida</taxon>
        <taxon>Echinostomata</taxon>
        <taxon>Echinostomatoidea</taxon>
        <taxon>Fasciolidae</taxon>
        <taxon>Fasciola</taxon>
    </lineage>
</organism>
<proteinExistence type="predicted"/>
<evidence type="ECO:0000313" key="2">
    <source>
        <dbReference type="Proteomes" id="UP000316759"/>
    </source>
</evidence>
<gene>
    <name evidence="1" type="ORF">FGIG_09520</name>
</gene>